<evidence type="ECO:0000313" key="1">
    <source>
        <dbReference type="EMBL" id="MCW3171238.1"/>
    </source>
</evidence>
<evidence type="ECO:0000313" key="2">
    <source>
        <dbReference type="Proteomes" id="UP001163714"/>
    </source>
</evidence>
<name>A0ABT3I5E1_9GAMM</name>
<dbReference type="EMBL" id="JAPDMX010000002">
    <property type="protein sequence ID" value="MCW3171238.1"/>
    <property type="molecule type" value="Genomic_DNA"/>
</dbReference>
<sequence>MDKYIDGVEVPNFDAKVSETIESNELALERNGRMLIGFINNEYVVYRQIRVMDGLPNFLKAIAAFTSQGFVDELEKASGPVQGFDVLFKYVGK</sequence>
<proteinExistence type="predicted"/>
<dbReference type="Proteomes" id="UP001163714">
    <property type="component" value="Unassembled WGS sequence"/>
</dbReference>
<comment type="caution">
    <text evidence="1">The sequence shown here is derived from an EMBL/GenBank/DDBJ whole genome shotgun (WGS) entry which is preliminary data.</text>
</comment>
<dbReference type="RefSeq" id="WP_264724704.1">
    <property type="nucleotide sequence ID" value="NZ_JAPDMX010000002.1"/>
</dbReference>
<protein>
    <submittedName>
        <fullName evidence="1">Uncharacterized protein</fullName>
    </submittedName>
</protein>
<keyword evidence="2" id="KW-1185">Reference proteome</keyword>
<reference evidence="1" key="1">
    <citation type="submission" date="2022-10" db="EMBL/GenBank/DDBJ databases">
        <title>Shewanella flava sp. nov, isolated from the estuary of the Fenhe River into the Yellow River.</title>
        <authorList>
            <person name="Li Y."/>
        </authorList>
    </citation>
    <scope>NUCLEOTIDE SEQUENCE</scope>
    <source>
        <strain evidence="1">FYR11-62</strain>
    </source>
</reference>
<accession>A0ABT3I5E1</accession>
<organism evidence="1 2">
    <name type="scientific">Shewanella subflava</name>
    <dbReference type="NCBI Taxonomy" id="2986476"/>
    <lineage>
        <taxon>Bacteria</taxon>
        <taxon>Pseudomonadati</taxon>
        <taxon>Pseudomonadota</taxon>
        <taxon>Gammaproteobacteria</taxon>
        <taxon>Alteromonadales</taxon>
        <taxon>Shewanellaceae</taxon>
        <taxon>Shewanella</taxon>
    </lineage>
</organism>
<gene>
    <name evidence="1" type="ORF">OHT75_01955</name>
</gene>